<dbReference type="InterPro" id="IPR036397">
    <property type="entry name" value="RNaseH_sf"/>
</dbReference>
<dbReference type="EMBL" id="BGPR01003375">
    <property type="protein sequence ID" value="GBM87350.1"/>
    <property type="molecule type" value="Genomic_DNA"/>
</dbReference>
<comment type="caution">
    <text evidence="1">The sequence shown here is derived from an EMBL/GenBank/DDBJ whole genome shotgun (WGS) entry which is preliminary data.</text>
</comment>
<dbReference type="GO" id="GO:0003676">
    <property type="term" value="F:nucleic acid binding"/>
    <property type="evidence" value="ECO:0007669"/>
    <property type="project" value="InterPro"/>
</dbReference>
<name>A0A4Y2JBB7_ARAVE</name>
<accession>A0A4Y2JBB7</accession>
<organism evidence="1 2">
    <name type="scientific">Araneus ventricosus</name>
    <name type="common">Orbweaver spider</name>
    <name type="synonym">Epeira ventricosa</name>
    <dbReference type="NCBI Taxonomy" id="182803"/>
    <lineage>
        <taxon>Eukaryota</taxon>
        <taxon>Metazoa</taxon>
        <taxon>Ecdysozoa</taxon>
        <taxon>Arthropoda</taxon>
        <taxon>Chelicerata</taxon>
        <taxon>Arachnida</taxon>
        <taxon>Araneae</taxon>
        <taxon>Araneomorphae</taxon>
        <taxon>Entelegynae</taxon>
        <taxon>Araneoidea</taxon>
        <taxon>Araneidae</taxon>
        <taxon>Araneus</taxon>
    </lineage>
</organism>
<evidence type="ECO:0000313" key="1">
    <source>
        <dbReference type="EMBL" id="GBM87350.1"/>
    </source>
</evidence>
<dbReference type="PANTHER" id="PTHR46060">
    <property type="entry name" value="MARINER MOS1 TRANSPOSASE-LIKE PROTEIN"/>
    <property type="match status" value="1"/>
</dbReference>
<reference evidence="1 2" key="1">
    <citation type="journal article" date="2019" name="Sci. Rep.">
        <title>Orb-weaving spider Araneus ventricosus genome elucidates the spidroin gene catalogue.</title>
        <authorList>
            <person name="Kono N."/>
            <person name="Nakamura H."/>
            <person name="Ohtoshi R."/>
            <person name="Moran D.A.P."/>
            <person name="Shinohara A."/>
            <person name="Yoshida Y."/>
            <person name="Fujiwara M."/>
            <person name="Mori M."/>
            <person name="Tomita M."/>
            <person name="Arakawa K."/>
        </authorList>
    </citation>
    <scope>NUCLEOTIDE SEQUENCE [LARGE SCALE GENOMIC DNA]</scope>
</reference>
<dbReference type="Gene3D" id="3.30.420.10">
    <property type="entry name" value="Ribonuclease H-like superfamily/Ribonuclease H"/>
    <property type="match status" value="1"/>
</dbReference>
<proteinExistence type="predicted"/>
<dbReference type="PANTHER" id="PTHR46060:SF1">
    <property type="entry name" value="MARINER MOS1 TRANSPOSASE-LIKE PROTEIN"/>
    <property type="match status" value="1"/>
</dbReference>
<gene>
    <name evidence="1" type="ORF">AVEN_181532_1</name>
</gene>
<keyword evidence="2" id="KW-1185">Reference proteome</keyword>
<evidence type="ECO:0008006" key="3">
    <source>
        <dbReference type="Google" id="ProtNLM"/>
    </source>
</evidence>
<dbReference type="AlphaFoldDB" id="A0A4Y2JBB7"/>
<sequence>MRRMTNTAWKTVTEQGRAFPGQTLRRLRRAILTSGVVLIRDNSHPQTAVVIQQLLAQFKWDHPAYSPDLATSDFHLFPKLKYWLRGQDFQKNEEIQSNVKFQLTSLAEMLIEERIGNLIHRYDKCLNLHSDYVEKYPC</sequence>
<dbReference type="InterPro" id="IPR052709">
    <property type="entry name" value="Transposase-MT_Hybrid"/>
</dbReference>
<dbReference type="Proteomes" id="UP000499080">
    <property type="component" value="Unassembled WGS sequence"/>
</dbReference>
<evidence type="ECO:0000313" key="2">
    <source>
        <dbReference type="Proteomes" id="UP000499080"/>
    </source>
</evidence>
<protein>
    <recommendedName>
        <fullName evidence="3">Histone-lysine N-methyltransferase SETMAR</fullName>
    </recommendedName>
</protein>